<dbReference type="SUPFAM" id="SSF48452">
    <property type="entry name" value="TPR-like"/>
    <property type="match status" value="1"/>
</dbReference>
<dbReference type="STRING" id="1797259.A2989_03035"/>
<feature type="transmembrane region" description="Helical" evidence="6">
    <location>
        <begin position="259"/>
        <end position="277"/>
    </location>
</feature>
<dbReference type="Pfam" id="PF04932">
    <property type="entry name" value="Wzy_C"/>
    <property type="match status" value="1"/>
</dbReference>
<dbReference type="AlphaFoldDB" id="A0A1F4ZBR3"/>
<evidence type="ECO:0000256" key="3">
    <source>
        <dbReference type="ARBA" id="ARBA00022989"/>
    </source>
</evidence>
<dbReference type="GO" id="GO:0016020">
    <property type="term" value="C:membrane"/>
    <property type="evidence" value="ECO:0007669"/>
    <property type="project" value="UniProtKB-SubCell"/>
</dbReference>
<evidence type="ECO:0000256" key="1">
    <source>
        <dbReference type="ARBA" id="ARBA00004141"/>
    </source>
</evidence>
<evidence type="ECO:0000256" key="2">
    <source>
        <dbReference type="ARBA" id="ARBA00022692"/>
    </source>
</evidence>
<feature type="transmembrane region" description="Helical" evidence="6">
    <location>
        <begin position="128"/>
        <end position="145"/>
    </location>
</feature>
<comment type="subcellular location">
    <subcellularLocation>
        <location evidence="1">Membrane</location>
        <topology evidence="1">Multi-pass membrane protein</topology>
    </subcellularLocation>
</comment>
<feature type="transmembrane region" description="Helical" evidence="6">
    <location>
        <begin position="436"/>
        <end position="452"/>
    </location>
</feature>
<feature type="transmembrane region" description="Helical" evidence="6">
    <location>
        <begin position="68"/>
        <end position="87"/>
    </location>
</feature>
<dbReference type="InterPro" id="IPR007016">
    <property type="entry name" value="O-antigen_ligase-rel_domated"/>
</dbReference>
<feature type="region of interest" description="Disordered" evidence="5">
    <location>
        <begin position="291"/>
        <end position="312"/>
    </location>
</feature>
<feature type="transmembrane region" description="Helical" evidence="6">
    <location>
        <begin position="37"/>
        <end position="56"/>
    </location>
</feature>
<keyword evidence="2 6" id="KW-0812">Transmembrane</keyword>
<feature type="domain" description="O-antigen ligase-related" evidence="7">
    <location>
        <begin position="213"/>
        <end position="393"/>
    </location>
</feature>
<evidence type="ECO:0000256" key="6">
    <source>
        <dbReference type="SAM" id="Phobius"/>
    </source>
</evidence>
<feature type="transmembrane region" description="Helical" evidence="6">
    <location>
        <begin position="99"/>
        <end position="116"/>
    </location>
</feature>
<dbReference type="InterPro" id="IPR011990">
    <property type="entry name" value="TPR-like_helical_dom_sf"/>
</dbReference>
<sequence length="678" mass="76200">MSWPSRIIRWSFYLLFFSVPLFFLSITSELFEFNKIILTYLITTVIVSSWLADCILQKKFVFRRTPLDWPLLIFLISQSLSLLFSISTHVSWHGYYSRFNGGLASLLAYSLLYWAYVTYMDRRSTLKLINYSLITSALVSIYGTLEHFGFSPSCVFTTGTWDVSCWVQDVQGRVFATLGQPNWMAAYLVALMFVPLSKILSSKKFPTIYYLLFTIYFSALLFTKSRSGLMAFGISSILFWGNLIIENLKNKNSLKISNLKLKILAFLALTLTLTLTINNPAGDFLKSRFKSSPPPPITTKTTSPTETSLETSGITESGNIRKIVWSGALSIWQASTKNFLVGTGPETFAMSYYQYRPRAHNTTTEWELLYNKAHNEFLNYLANTGLLGLLSYLVLLGFMIRCFFNNTPSEGALLTALFAGWLSISVTNFWGFSVVIIQIFLFLFPAMAIALNNEPQEHKSTQISKPQIFLLFIPGFAVCYLLFAISRYWLADVDYAAGTYNLRAFTATQEPKYLLSSYQSLTQAYEGNPAEPSIASDLSVTAAFLALASNESDPTSASQLARVAISASDKAASVNPYHPNIFKNRSRMFILLSDLDSKYLAQADEALAKATQISPTDPRIPYNRGIIAIYLDHPDLARQYFQASLDLKPDFNDPKVRLEELTLPAGRQATPSGDKITP</sequence>
<feature type="compositionally biased region" description="Low complexity" evidence="5">
    <location>
        <begin position="298"/>
        <end position="312"/>
    </location>
</feature>
<comment type="caution">
    <text evidence="8">The sequence shown here is derived from an EMBL/GenBank/DDBJ whole genome shotgun (WGS) entry which is preliminary data.</text>
</comment>
<evidence type="ECO:0000256" key="5">
    <source>
        <dbReference type="SAM" id="MobiDB-lite"/>
    </source>
</evidence>
<dbReference type="PANTHER" id="PTHR37422:SF13">
    <property type="entry name" value="LIPOPOLYSACCHARIDE BIOSYNTHESIS PROTEIN PA4999-RELATED"/>
    <property type="match status" value="1"/>
</dbReference>
<protein>
    <recommendedName>
        <fullName evidence="7">O-antigen ligase-related domain-containing protein</fullName>
    </recommendedName>
</protein>
<organism evidence="8 9">
    <name type="scientific">Candidatus Amesbacteria bacterium RIFCSPLOWO2_01_FULL_48_25</name>
    <dbReference type="NCBI Taxonomy" id="1797259"/>
    <lineage>
        <taxon>Bacteria</taxon>
        <taxon>Candidatus Amesiibacteriota</taxon>
    </lineage>
</organism>
<reference evidence="8 9" key="1">
    <citation type="journal article" date="2016" name="Nat. Commun.">
        <title>Thousands of microbial genomes shed light on interconnected biogeochemical processes in an aquifer system.</title>
        <authorList>
            <person name="Anantharaman K."/>
            <person name="Brown C.T."/>
            <person name="Hug L.A."/>
            <person name="Sharon I."/>
            <person name="Castelle C.J."/>
            <person name="Probst A.J."/>
            <person name="Thomas B.C."/>
            <person name="Singh A."/>
            <person name="Wilkins M.J."/>
            <person name="Karaoz U."/>
            <person name="Brodie E.L."/>
            <person name="Williams K.H."/>
            <person name="Hubbard S.S."/>
            <person name="Banfield J.F."/>
        </authorList>
    </citation>
    <scope>NUCLEOTIDE SEQUENCE [LARGE SCALE GENOMIC DNA]</scope>
</reference>
<feature type="transmembrane region" description="Helical" evidence="6">
    <location>
        <begin position="207"/>
        <end position="223"/>
    </location>
</feature>
<proteinExistence type="predicted"/>
<dbReference type="PANTHER" id="PTHR37422">
    <property type="entry name" value="TEICHURONIC ACID BIOSYNTHESIS PROTEIN TUAE"/>
    <property type="match status" value="1"/>
</dbReference>
<evidence type="ECO:0000256" key="4">
    <source>
        <dbReference type="ARBA" id="ARBA00023136"/>
    </source>
</evidence>
<name>A0A1F4ZBR3_9BACT</name>
<accession>A0A1F4ZBR3</accession>
<evidence type="ECO:0000313" key="9">
    <source>
        <dbReference type="Proteomes" id="UP000177080"/>
    </source>
</evidence>
<dbReference type="EMBL" id="MEXN01000005">
    <property type="protein sequence ID" value="OGD03628.1"/>
    <property type="molecule type" value="Genomic_DNA"/>
</dbReference>
<dbReference type="Proteomes" id="UP000177080">
    <property type="component" value="Unassembled WGS sequence"/>
</dbReference>
<keyword evidence="4 6" id="KW-0472">Membrane</keyword>
<feature type="transmembrane region" description="Helical" evidence="6">
    <location>
        <begin position="468"/>
        <end position="490"/>
    </location>
</feature>
<dbReference type="Gene3D" id="1.25.40.10">
    <property type="entry name" value="Tetratricopeptide repeat domain"/>
    <property type="match status" value="1"/>
</dbReference>
<dbReference type="InterPro" id="IPR051533">
    <property type="entry name" value="WaaL-like"/>
</dbReference>
<feature type="transmembrane region" description="Helical" evidence="6">
    <location>
        <begin position="377"/>
        <end position="400"/>
    </location>
</feature>
<evidence type="ECO:0000313" key="8">
    <source>
        <dbReference type="EMBL" id="OGD03628.1"/>
    </source>
</evidence>
<keyword evidence="3 6" id="KW-1133">Transmembrane helix</keyword>
<evidence type="ECO:0000259" key="7">
    <source>
        <dbReference type="Pfam" id="PF04932"/>
    </source>
</evidence>
<feature type="transmembrane region" description="Helical" evidence="6">
    <location>
        <begin position="229"/>
        <end position="247"/>
    </location>
</feature>
<feature type="transmembrane region" description="Helical" evidence="6">
    <location>
        <begin position="12"/>
        <end position="31"/>
    </location>
</feature>
<gene>
    <name evidence="8" type="ORF">A2989_03035</name>
</gene>